<keyword evidence="1" id="KW-0862">Zinc</keyword>
<evidence type="ECO:0000259" key="4">
    <source>
        <dbReference type="PROSITE" id="PS50119"/>
    </source>
</evidence>
<comment type="caution">
    <text evidence="5">The sequence shown here is derived from an EMBL/GenBank/DDBJ whole genome shotgun (WGS) entry which is preliminary data.</text>
</comment>
<dbReference type="SUPFAM" id="SSF57845">
    <property type="entry name" value="B-box zinc-binding domain"/>
    <property type="match status" value="1"/>
</dbReference>
<keyword evidence="2" id="KW-0175">Coiled coil</keyword>
<dbReference type="Gene3D" id="2.60.120.920">
    <property type="match status" value="2"/>
</dbReference>
<dbReference type="EMBL" id="JAOAOG010000098">
    <property type="protein sequence ID" value="KAJ6249653.1"/>
    <property type="molecule type" value="Genomic_DNA"/>
</dbReference>
<sequence>MNKSRSSQKKKQKSQDTKSLRDIRIPVEPKIPQCEICEEKKADFYCTKCEVHYCKACESELHTSSFLKKRHKEFISKEPYVSQEEIESKLCNKHNKELRLYCKEDNELICTKCYVTCRKNNHLILDLDEYSNEISEKIKIILNKIQNVEIQNNEIIQKSLELKNKFKIEIKELSNLIENQSNLLIQKIQKSKINHLNLLLKIGIISDTKFDNIMNKNEAKQESINETKKQIKILTKWKKDKKIIKLIRGSKEIFEKEEKEEMEKERKKEQQRKREIQREKEKLEEIRRLKQRKKEIEIQRSKEEFEEEFDPKMNRENIIKLKNENKTVWNPSTLKQYGRICGKKIYCRGKHQIKIKIDQFPNPENEKNQIRLGVIKTENMENLIENGEYEGTYYFKTWWDGKKKFESKKLKKENGKWTKEKSYPEEIYLKKNDIFEIFLDMDQKKISLKLNEKELGGWENLPKKVNFFAVLHSLEVEEKNQITFLKKSKKDKKTIKLIRESKEIIEKEEVAINETKKQIKILTKWKKDKKIIKLIRESKEIIEKEEIQRKKEIEIQRSKEEFDPKMNRENIIKLKNENKTVWNPSIWKLGKICGKKIYCRGKHQIKIKIDQFPNPENEENEIWLGVIKTENMENLIENGESEGTYCFKTYWDGKKKFESRKFKTENGKWTKVKKYPEEIYLKKNDIFEIFLDMDQKKISLKLNEKELGGWENLPEKINFFAYLMGLKVEEKNQITII</sequence>
<protein>
    <submittedName>
        <fullName evidence="5">Tripartite motif-containing protein</fullName>
    </submittedName>
</protein>
<dbReference type="PROSITE" id="PS50119">
    <property type="entry name" value="ZF_BBOX"/>
    <property type="match status" value="2"/>
</dbReference>
<evidence type="ECO:0000256" key="3">
    <source>
        <dbReference type="SAM" id="MobiDB-lite"/>
    </source>
</evidence>
<dbReference type="Gene3D" id="3.30.160.60">
    <property type="entry name" value="Classic Zinc Finger"/>
    <property type="match status" value="1"/>
</dbReference>
<keyword evidence="1" id="KW-0863">Zinc-finger</keyword>
<evidence type="ECO:0000313" key="6">
    <source>
        <dbReference type="Proteomes" id="UP001150062"/>
    </source>
</evidence>
<evidence type="ECO:0000256" key="1">
    <source>
        <dbReference type="PROSITE-ProRule" id="PRU00024"/>
    </source>
</evidence>
<accession>A0ABQ8YYH0</accession>
<feature type="coiled-coil region" evidence="2">
    <location>
        <begin position="145"/>
        <end position="183"/>
    </location>
</feature>
<dbReference type="InterPro" id="IPR043136">
    <property type="entry name" value="B30.2/SPRY_sf"/>
</dbReference>
<evidence type="ECO:0000256" key="2">
    <source>
        <dbReference type="SAM" id="Coils"/>
    </source>
</evidence>
<keyword evidence="1" id="KW-0479">Metal-binding</keyword>
<dbReference type="Proteomes" id="UP001150062">
    <property type="component" value="Unassembled WGS sequence"/>
</dbReference>
<proteinExistence type="predicted"/>
<dbReference type="InterPro" id="IPR000315">
    <property type="entry name" value="Znf_B-box"/>
</dbReference>
<evidence type="ECO:0000313" key="5">
    <source>
        <dbReference type="EMBL" id="KAJ6249653.1"/>
    </source>
</evidence>
<feature type="domain" description="B box-type" evidence="4">
    <location>
        <begin position="86"/>
        <end position="127"/>
    </location>
</feature>
<dbReference type="Pfam" id="PF00643">
    <property type="entry name" value="zf-B_box"/>
    <property type="match status" value="2"/>
</dbReference>
<reference evidence="5" key="1">
    <citation type="submission" date="2022-08" db="EMBL/GenBank/DDBJ databases">
        <title>Novel sulfate-reducing endosymbionts in the free-living metamonad Anaeramoeba.</title>
        <authorList>
            <person name="Jerlstrom-Hultqvist J."/>
            <person name="Cepicka I."/>
            <person name="Gallot-Lavallee L."/>
            <person name="Salas-Leiva D."/>
            <person name="Curtis B.A."/>
            <person name="Zahonova K."/>
            <person name="Pipaliya S."/>
            <person name="Dacks J."/>
            <person name="Roger A.J."/>
        </authorList>
    </citation>
    <scope>NUCLEOTIDE SEQUENCE</scope>
    <source>
        <strain evidence="5">Schooner1</strain>
    </source>
</reference>
<feature type="region of interest" description="Disordered" evidence="3">
    <location>
        <begin position="257"/>
        <end position="277"/>
    </location>
</feature>
<dbReference type="CDD" id="cd19757">
    <property type="entry name" value="Bbox1"/>
    <property type="match status" value="1"/>
</dbReference>
<keyword evidence="6" id="KW-1185">Reference proteome</keyword>
<feature type="region of interest" description="Disordered" evidence="3">
    <location>
        <begin position="1"/>
        <end position="21"/>
    </location>
</feature>
<organism evidence="5 6">
    <name type="scientific">Anaeramoeba flamelloides</name>
    <dbReference type="NCBI Taxonomy" id="1746091"/>
    <lineage>
        <taxon>Eukaryota</taxon>
        <taxon>Metamonada</taxon>
        <taxon>Anaeramoebidae</taxon>
        <taxon>Anaeramoeba</taxon>
    </lineage>
</organism>
<feature type="domain" description="B box-type" evidence="4">
    <location>
        <begin position="29"/>
        <end position="74"/>
    </location>
</feature>
<dbReference type="SMART" id="SM00336">
    <property type="entry name" value="BBOX"/>
    <property type="match status" value="2"/>
</dbReference>
<feature type="compositionally biased region" description="Basic residues" evidence="3">
    <location>
        <begin position="1"/>
        <end position="12"/>
    </location>
</feature>
<name>A0ABQ8YYH0_9EUKA</name>
<gene>
    <name evidence="5" type="ORF">M0813_17076</name>
</gene>